<proteinExistence type="predicted"/>
<dbReference type="OrthoDB" id="9775804at2"/>
<protein>
    <submittedName>
        <fullName evidence="4">Amino-acid acetyltransferase</fullName>
        <ecNumber evidence="4">2.3.1.1</ecNumber>
    </submittedName>
</protein>
<organism evidence="4 5">
    <name type="scientific">Calycomorphotria hydatis</name>
    <dbReference type="NCBI Taxonomy" id="2528027"/>
    <lineage>
        <taxon>Bacteria</taxon>
        <taxon>Pseudomonadati</taxon>
        <taxon>Planctomycetota</taxon>
        <taxon>Planctomycetia</taxon>
        <taxon>Planctomycetales</taxon>
        <taxon>Planctomycetaceae</taxon>
        <taxon>Calycomorphotria</taxon>
    </lineage>
</organism>
<dbReference type="PANTHER" id="PTHR43877">
    <property type="entry name" value="AMINOALKYLPHOSPHONATE N-ACETYLTRANSFERASE-RELATED-RELATED"/>
    <property type="match status" value="1"/>
</dbReference>
<dbReference type="Pfam" id="PF00583">
    <property type="entry name" value="Acetyltransf_1"/>
    <property type="match status" value="1"/>
</dbReference>
<dbReference type="Proteomes" id="UP000319976">
    <property type="component" value="Chromosome"/>
</dbReference>
<dbReference type="EC" id="2.3.1.1" evidence="4"/>
<gene>
    <name evidence="4" type="primary">argA</name>
    <name evidence="4" type="ORF">V22_29820</name>
</gene>
<dbReference type="InterPro" id="IPR050832">
    <property type="entry name" value="Bact_Acetyltransf"/>
</dbReference>
<accession>A0A517TBH0</accession>
<evidence type="ECO:0000313" key="5">
    <source>
        <dbReference type="Proteomes" id="UP000319976"/>
    </source>
</evidence>
<dbReference type="InterPro" id="IPR016181">
    <property type="entry name" value="Acyl_CoA_acyltransferase"/>
</dbReference>
<dbReference type="AlphaFoldDB" id="A0A517TBH0"/>
<reference evidence="4 5" key="1">
    <citation type="submission" date="2019-02" db="EMBL/GenBank/DDBJ databases">
        <title>Deep-cultivation of Planctomycetes and their phenomic and genomic characterization uncovers novel biology.</title>
        <authorList>
            <person name="Wiegand S."/>
            <person name="Jogler M."/>
            <person name="Boedeker C."/>
            <person name="Pinto D."/>
            <person name="Vollmers J."/>
            <person name="Rivas-Marin E."/>
            <person name="Kohn T."/>
            <person name="Peeters S.H."/>
            <person name="Heuer A."/>
            <person name="Rast P."/>
            <person name="Oberbeckmann S."/>
            <person name="Bunk B."/>
            <person name="Jeske O."/>
            <person name="Meyerdierks A."/>
            <person name="Storesund J.E."/>
            <person name="Kallscheuer N."/>
            <person name="Luecker S."/>
            <person name="Lage O.M."/>
            <person name="Pohl T."/>
            <person name="Merkel B.J."/>
            <person name="Hornburger P."/>
            <person name="Mueller R.-W."/>
            <person name="Bruemmer F."/>
            <person name="Labrenz M."/>
            <person name="Spormann A.M."/>
            <person name="Op den Camp H."/>
            <person name="Overmann J."/>
            <person name="Amann R."/>
            <person name="Jetten M.S.M."/>
            <person name="Mascher T."/>
            <person name="Medema M.H."/>
            <person name="Devos D.P."/>
            <person name="Kaster A.-K."/>
            <person name="Ovreas L."/>
            <person name="Rohde M."/>
            <person name="Galperin M.Y."/>
            <person name="Jogler C."/>
        </authorList>
    </citation>
    <scope>NUCLEOTIDE SEQUENCE [LARGE SCALE GENOMIC DNA]</scope>
    <source>
        <strain evidence="4 5">V22</strain>
    </source>
</reference>
<sequence length="151" mass="16433">MSESSSGESPKIDFTVRISEEADVAAVHAFLRPFIAAGRLLERTMEELDDLVGTGFIAEQNGKIVGFAALEIYSAKLAELRSLAVIPQLRGKGVGKELVKRCVQLAKDRRILEVLAISSSEEFFLSCGFDYTLPGEKKAFFCQLPSDDSAG</sequence>
<dbReference type="PANTHER" id="PTHR43877:SF8">
    <property type="entry name" value="N-ACETYLGLUTAMATE SYNTHASE-RELATED"/>
    <property type="match status" value="1"/>
</dbReference>
<dbReference type="InterPro" id="IPR000182">
    <property type="entry name" value="GNAT_dom"/>
</dbReference>
<dbReference type="KEGG" id="chya:V22_29820"/>
<keyword evidence="2 4" id="KW-0012">Acyltransferase</keyword>
<name>A0A517TBH0_9PLAN</name>
<evidence type="ECO:0000256" key="1">
    <source>
        <dbReference type="ARBA" id="ARBA00022679"/>
    </source>
</evidence>
<evidence type="ECO:0000256" key="2">
    <source>
        <dbReference type="ARBA" id="ARBA00023315"/>
    </source>
</evidence>
<dbReference type="CDD" id="cd04301">
    <property type="entry name" value="NAT_SF"/>
    <property type="match status" value="1"/>
</dbReference>
<dbReference type="Gene3D" id="3.40.630.30">
    <property type="match status" value="1"/>
</dbReference>
<evidence type="ECO:0000313" key="4">
    <source>
        <dbReference type="EMBL" id="QDT65722.1"/>
    </source>
</evidence>
<feature type="domain" description="N-acetyltransferase" evidence="3">
    <location>
        <begin position="14"/>
        <end position="147"/>
    </location>
</feature>
<dbReference type="SUPFAM" id="SSF55729">
    <property type="entry name" value="Acyl-CoA N-acyltransferases (Nat)"/>
    <property type="match status" value="1"/>
</dbReference>
<dbReference type="EMBL" id="CP036316">
    <property type="protein sequence ID" value="QDT65722.1"/>
    <property type="molecule type" value="Genomic_DNA"/>
</dbReference>
<keyword evidence="1 4" id="KW-0808">Transferase</keyword>
<dbReference type="PROSITE" id="PS51186">
    <property type="entry name" value="GNAT"/>
    <property type="match status" value="1"/>
</dbReference>
<keyword evidence="5" id="KW-1185">Reference proteome</keyword>
<dbReference type="RefSeq" id="WP_145264126.1">
    <property type="nucleotide sequence ID" value="NZ_CP036316.1"/>
</dbReference>
<evidence type="ECO:0000259" key="3">
    <source>
        <dbReference type="PROSITE" id="PS51186"/>
    </source>
</evidence>
<dbReference type="GO" id="GO:0016747">
    <property type="term" value="F:acyltransferase activity, transferring groups other than amino-acyl groups"/>
    <property type="evidence" value="ECO:0007669"/>
    <property type="project" value="InterPro"/>
</dbReference>